<dbReference type="EMBL" id="GGEC01053863">
    <property type="protein sequence ID" value="MBX34347.1"/>
    <property type="molecule type" value="Transcribed_RNA"/>
</dbReference>
<sequence length="53" mass="6222">MTTEKKPKPNETIPFKFCCFVKNGRVDFGPIFILTPEIKRVWQKNLPKKVISE</sequence>
<name>A0A2P2MVV9_RHIMU</name>
<dbReference type="AlphaFoldDB" id="A0A2P2MVV9"/>
<reference evidence="1" key="1">
    <citation type="submission" date="2018-02" db="EMBL/GenBank/DDBJ databases">
        <title>Rhizophora mucronata_Transcriptome.</title>
        <authorList>
            <person name="Meera S.P."/>
            <person name="Sreeshan A."/>
            <person name="Augustine A."/>
        </authorList>
    </citation>
    <scope>NUCLEOTIDE SEQUENCE</scope>
    <source>
        <tissue evidence="1">Leaf</tissue>
    </source>
</reference>
<protein>
    <submittedName>
        <fullName evidence="1">Uncharacterized protein</fullName>
    </submittedName>
</protein>
<proteinExistence type="predicted"/>
<evidence type="ECO:0000313" key="1">
    <source>
        <dbReference type="EMBL" id="MBX34347.1"/>
    </source>
</evidence>
<organism evidence="1">
    <name type="scientific">Rhizophora mucronata</name>
    <name type="common">Asiatic mangrove</name>
    <dbReference type="NCBI Taxonomy" id="61149"/>
    <lineage>
        <taxon>Eukaryota</taxon>
        <taxon>Viridiplantae</taxon>
        <taxon>Streptophyta</taxon>
        <taxon>Embryophyta</taxon>
        <taxon>Tracheophyta</taxon>
        <taxon>Spermatophyta</taxon>
        <taxon>Magnoliopsida</taxon>
        <taxon>eudicotyledons</taxon>
        <taxon>Gunneridae</taxon>
        <taxon>Pentapetalae</taxon>
        <taxon>rosids</taxon>
        <taxon>fabids</taxon>
        <taxon>Malpighiales</taxon>
        <taxon>Rhizophoraceae</taxon>
        <taxon>Rhizophora</taxon>
    </lineage>
</organism>
<accession>A0A2P2MVV9</accession>